<accession>A0A2W5ETF7</accession>
<sequence length="176" mass="19570">MTKKKLITIGDDDDDQTLFEMIREVAGDDVADHLIQVAGGNQIILPKLGSLTTRSQLARYVGMEVARKISSACAVGTARQMIKVPLGAKSIEKSLKNRIEELLRKDGMTVREVCYLTGVHMRTVHRRRAEMLARGEKIGDWKAPRSNNFTYSEVKGANIVRQLLLGSGPNFSDKEN</sequence>
<comment type="caution">
    <text evidence="1">The sequence shown here is derived from an EMBL/GenBank/DDBJ whole genome shotgun (WGS) entry which is preliminary data.</text>
</comment>
<organism evidence="1 2">
    <name type="scientific">Agrobacterium fabrum</name>
    <dbReference type="NCBI Taxonomy" id="1176649"/>
    <lineage>
        <taxon>Bacteria</taxon>
        <taxon>Pseudomonadati</taxon>
        <taxon>Pseudomonadota</taxon>
        <taxon>Alphaproteobacteria</taxon>
        <taxon>Hyphomicrobiales</taxon>
        <taxon>Rhizobiaceae</taxon>
        <taxon>Rhizobium/Agrobacterium group</taxon>
        <taxon>Agrobacterium</taxon>
        <taxon>Agrobacterium tumefaciens complex</taxon>
    </lineage>
</organism>
<protein>
    <submittedName>
        <fullName evidence="1">Uncharacterized protein</fullName>
    </submittedName>
</protein>
<reference evidence="1 2" key="1">
    <citation type="submission" date="2017-08" db="EMBL/GenBank/DDBJ databases">
        <title>Infants hospitalized years apart are colonized by the same room-sourced microbial strains.</title>
        <authorList>
            <person name="Brooks B."/>
            <person name="Olm M.R."/>
            <person name="Firek B.A."/>
            <person name="Baker R."/>
            <person name="Thomas B.C."/>
            <person name="Morowitz M.J."/>
            <person name="Banfield J.F."/>
        </authorList>
    </citation>
    <scope>NUCLEOTIDE SEQUENCE [LARGE SCALE GENOMIC DNA]</scope>
    <source>
        <strain evidence="1">S2_009_000_R2_73</strain>
    </source>
</reference>
<evidence type="ECO:0000313" key="2">
    <source>
        <dbReference type="Proteomes" id="UP000249769"/>
    </source>
</evidence>
<proteinExistence type="predicted"/>
<dbReference type="Proteomes" id="UP000249769">
    <property type="component" value="Unassembled WGS sequence"/>
</dbReference>
<dbReference type="AlphaFoldDB" id="A0A2W5ETF7"/>
<evidence type="ECO:0000313" key="1">
    <source>
        <dbReference type="EMBL" id="PZP44630.1"/>
    </source>
</evidence>
<gene>
    <name evidence="1" type="ORF">DI595_19830</name>
</gene>
<dbReference type="EMBL" id="QFOL01000355">
    <property type="protein sequence ID" value="PZP44630.1"/>
    <property type="molecule type" value="Genomic_DNA"/>
</dbReference>
<name>A0A2W5ETF7_9HYPH</name>